<keyword evidence="6" id="KW-0378">Hydrolase</keyword>
<dbReference type="InterPro" id="IPR001506">
    <property type="entry name" value="Peptidase_M12A"/>
</dbReference>
<evidence type="ECO:0000313" key="9">
    <source>
        <dbReference type="WBParaSite" id="PTRK_0001508600.1"/>
    </source>
</evidence>
<dbReference type="InterPro" id="IPR006026">
    <property type="entry name" value="Peptidase_Metallo"/>
</dbReference>
<dbReference type="GO" id="GO:0006508">
    <property type="term" value="P:proteolysis"/>
    <property type="evidence" value="ECO:0007669"/>
    <property type="project" value="UniProtKB-KW"/>
</dbReference>
<keyword evidence="1 6" id="KW-0479">Metal-binding</keyword>
<evidence type="ECO:0000256" key="1">
    <source>
        <dbReference type="ARBA" id="ARBA00022723"/>
    </source>
</evidence>
<dbReference type="InterPro" id="IPR000742">
    <property type="entry name" value="EGF"/>
</dbReference>
<evidence type="ECO:0000256" key="3">
    <source>
        <dbReference type="ARBA" id="ARBA00023049"/>
    </source>
</evidence>
<dbReference type="InterPro" id="IPR024079">
    <property type="entry name" value="MetalloPept_cat_dom_sf"/>
</dbReference>
<dbReference type="GO" id="GO:0008270">
    <property type="term" value="F:zinc ion binding"/>
    <property type="evidence" value="ECO:0007669"/>
    <property type="project" value="InterPro"/>
</dbReference>
<evidence type="ECO:0000259" key="7">
    <source>
        <dbReference type="PROSITE" id="PS51864"/>
    </source>
</evidence>
<dbReference type="PANTHER" id="PTHR10127">
    <property type="entry name" value="DISCOIDIN, CUB, EGF, LAMININ , AND ZINC METALLOPROTEASE DOMAIN CONTAINING"/>
    <property type="match status" value="1"/>
</dbReference>
<dbReference type="WBParaSite" id="PTRK_0001508600.1">
    <property type="protein sequence ID" value="PTRK_0001508600.1"/>
    <property type="gene ID" value="PTRK_0001508600"/>
</dbReference>
<dbReference type="PANTHER" id="PTHR10127:SF831">
    <property type="entry name" value="ZINC METALLOPROTEINASE NAS-37"/>
    <property type="match status" value="1"/>
</dbReference>
<organism evidence="8 9">
    <name type="scientific">Parastrongyloides trichosuri</name>
    <name type="common">Possum-specific nematode worm</name>
    <dbReference type="NCBI Taxonomy" id="131310"/>
    <lineage>
        <taxon>Eukaryota</taxon>
        <taxon>Metazoa</taxon>
        <taxon>Ecdysozoa</taxon>
        <taxon>Nematoda</taxon>
        <taxon>Chromadorea</taxon>
        <taxon>Rhabditida</taxon>
        <taxon>Tylenchina</taxon>
        <taxon>Panagrolaimomorpha</taxon>
        <taxon>Strongyloidoidea</taxon>
        <taxon>Strongyloididae</taxon>
        <taxon>Parastrongyloides</taxon>
    </lineage>
</organism>
<dbReference type="EC" id="3.4.24.-" evidence="6"/>
<evidence type="ECO:0000313" key="8">
    <source>
        <dbReference type="Proteomes" id="UP000038045"/>
    </source>
</evidence>
<dbReference type="Gene3D" id="3.40.390.10">
    <property type="entry name" value="Collagenase (Catalytic Domain)"/>
    <property type="match status" value="2"/>
</dbReference>
<keyword evidence="6" id="KW-0732">Signal</keyword>
<dbReference type="Pfam" id="PF01400">
    <property type="entry name" value="Astacin"/>
    <property type="match status" value="2"/>
</dbReference>
<evidence type="ECO:0000256" key="6">
    <source>
        <dbReference type="RuleBase" id="RU361183"/>
    </source>
</evidence>
<comment type="caution">
    <text evidence="5">Lacks conserved residue(s) required for the propagation of feature annotation.</text>
</comment>
<evidence type="ECO:0000256" key="2">
    <source>
        <dbReference type="ARBA" id="ARBA00022833"/>
    </source>
</evidence>
<comment type="cofactor">
    <cofactor evidence="6">
        <name>Zn(2+)</name>
        <dbReference type="ChEBI" id="CHEBI:29105"/>
    </cofactor>
    <text evidence="6">Binds 1 zinc ion per subunit.</text>
</comment>
<dbReference type="SUPFAM" id="SSF55486">
    <property type="entry name" value="Metalloproteases ('zincins'), catalytic domain"/>
    <property type="match status" value="2"/>
</dbReference>
<keyword evidence="8" id="KW-1185">Reference proteome</keyword>
<proteinExistence type="predicted"/>
<keyword evidence="2 6" id="KW-0862">Zinc</keyword>
<name>A0A0N5A0S9_PARTI</name>
<dbReference type="AlphaFoldDB" id="A0A0N5A0S9"/>
<reference evidence="9" key="1">
    <citation type="submission" date="2017-02" db="UniProtKB">
        <authorList>
            <consortium name="WormBaseParasite"/>
        </authorList>
    </citation>
    <scope>IDENTIFICATION</scope>
</reference>
<dbReference type="PRINTS" id="PR00480">
    <property type="entry name" value="ASTACIN"/>
</dbReference>
<sequence>MKYYLLYISFLLTALIVHVNTSIGKYAVHSQVNFEKENIRIKKSIYNVTQVKWTNKIRYHASASQDKVDNAIKNIESNTCIRFEKQNNKITNGYGINFVWASSCDFQFYGRNPNVTPSPQIINISSDCDGVIGIQELIHNTLLVKNEHTRSDRNKYIKVIATLADPKDMYRFNIDNASDTTFFGMAYDYGSMTHFSSTQYADTGKEIITATKYHEHYKRTMGQRVMVQNNKITNGYGINFVWASSCDFQFYGRNPNVTPLPQVINISYDCDGVIGIQELIHNTLLVKNEHTRSDRNKYIKVIATLADPKDMYRFNKDNVSDTTFFGMAYDYGSMTHFSSTQYGDHGKEVIKATKYHEHYKRTMGQRVMVTFNDYKLLNYYYCNNTCTSRKTNCQNDGYQDPNNCDKCKCPSGYVGNECQNIAPSEKECGSWTYDAQPYKQNLRVCGRINCYIRIISQRFKNIKLILKDMFVFSSYNADYYKCVEGNGLDIKYRASKGPMGICFCRTIVENPIVIKSESHIVLLHYVGNYFLHFIDIDYKEI</sequence>
<feature type="domain" description="Peptidase M12A" evidence="7">
    <location>
        <begin position="43"/>
        <end position="383"/>
    </location>
</feature>
<evidence type="ECO:0000256" key="5">
    <source>
        <dbReference type="PROSITE-ProRule" id="PRU01211"/>
    </source>
</evidence>
<feature type="signal peptide" evidence="6">
    <location>
        <begin position="1"/>
        <end position="21"/>
    </location>
</feature>
<accession>A0A0N5A0S9</accession>
<keyword evidence="3 6" id="KW-0482">Metalloprotease</keyword>
<protein>
    <recommendedName>
        <fullName evidence="6">Metalloendopeptidase</fullName>
        <ecNumber evidence="6">3.4.24.-</ecNumber>
    </recommendedName>
</protein>
<dbReference type="Proteomes" id="UP000038045">
    <property type="component" value="Unplaced"/>
</dbReference>
<keyword evidence="6" id="KW-0645">Protease</keyword>
<dbReference type="PROSITE" id="PS01186">
    <property type="entry name" value="EGF_2"/>
    <property type="match status" value="1"/>
</dbReference>
<keyword evidence="4" id="KW-1015">Disulfide bond</keyword>
<feature type="chain" id="PRO_5005733334" description="Metalloendopeptidase" evidence="6">
    <location>
        <begin position="22"/>
        <end position="541"/>
    </location>
</feature>
<dbReference type="SMART" id="SM00235">
    <property type="entry name" value="ZnMc"/>
    <property type="match status" value="1"/>
</dbReference>
<dbReference type="PROSITE" id="PS51864">
    <property type="entry name" value="ASTACIN"/>
    <property type="match status" value="1"/>
</dbReference>
<dbReference type="GO" id="GO:0004222">
    <property type="term" value="F:metalloendopeptidase activity"/>
    <property type="evidence" value="ECO:0007669"/>
    <property type="project" value="UniProtKB-UniRule"/>
</dbReference>
<evidence type="ECO:0000256" key="4">
    <source>
        <dbReference type="ARBA" id="ARBA00023157"/>
    </source>
</evidence>